<keyword evidence="3 6" id="KW-1133">Transmembrane helix</keyword>
<dbReference type="OrthoDB" id="3357846at2759"/>
<dbReference type="GO" id="GO:1990961">
    <property type="term" value="P:xenobiotic detoxification by transmembrane export across the plasma membrane"/>
    <property type="evidence" value="ECO:0007669"/>
    <property type="project" value="TreeGrafter"/>
</dbReference>
<dbReference type="GO" id="GO:0015244">
    <property type="term" value="F:fluconazole transmembrane transporter activity"/>
    <property type="evidence" value="ECO:0007669"/>
    <property type="project" value="TreeGrafter"/>
</dbReference>
<dbReference type="VEuPathDB" id="FungiDB:BTJ68_15253"/>
<dbReference type="Gene3D" id="1.20.1250.20">
    <property type="entry name" value="MFS general substrate transporter like domains"/>
    <property type="match status" value="1"/>
</dbReference>
<dbReference type="Pfam" id="PF07690">
    <property type="entry name" value="MFS_1"/>
    <property type="match status" value="1"/>
</dbReference>
<dbReference type="PANTHER" id="PTHR23502">
    <property type="entry name" value="MAJOR FACILITATOR SUPERFAMILY"/>
    <property type="match status" value="1"/>
</dbReference>
<feature type="transmembrane region" description="Helical" evidence="6">
    <location>
        <begin position="458"/>
        <end position="477"/>
    </location>
</feature>
<evidence type="ECO:0000256" key="4">
    <source>
        <dbReference type="ARBA" id="ARBA00023136"/>
    </source>
</evidence>
<dbReference type="InterPro" id="IPR020846">
    <property type="entry name" value="MFS_dom"/>
</dbReference>
<dbReference type="EMBL" id="QWIP01000195">
    <property type="protein sequence ID" value="RMY69663.1"/>
    <property type="molecule type" value="Genomic_DNA"/>
</dbReference>
<feature type="transmembrane region" description="Helical" evidence="6">
    <location>
        <begin position="272"/>
        <end position="291"/>
    </location>
</feature>
<feature type="compositionally biased region" description="Basic and acidic residues" evidence="5">
    <location>
        <begin position="95"/>
        <end position="106"/>
    </location>
</feature>
<comment type="subcellular location">
    <subcellularLocation>
        <location evidence="1">Membrane</location>
        <topology evidence="1">Multi-pass membrane protein</topology>
    </subcellularLocation>
</comment>
<feature type="transmembrane region" description="Helical" evidence="6">
    <location>
        <begin position="367"/>
        <end position="392"/>
    </location>
</feature>
<feature type="compositionally biased region" description="Basic and acidic residues" evidence="5">
    <location>
        <begin position="60"/>
        <end position="73"/>
    </location>
</feature>
<dbReference type="PANTHER" id="PTHR23502:SF23">
    <property type="entry name" value="FLUCONAZOLE RESISTANCE PROTEIN 1"/>
    <property type="match status" value="1"/>
</dbReference>
<feature type="domain" description="Major facilitator superfamily (MFS) profile" evidence="7">
    <location>
        <begin position="206"/>
        <end position="666"/>
    </location>
</feature>
<sequence length="666" mass="72797">MADLFRDAPIGQIIRYLTGNRVLQYPEERPDFQCPHGYMVNEKTETGTQPTLTAVSTPSADDRQDSVDPEKAGLEPSEPIAHTAKRPNNDPQDPSPDRSALERMETSHSGFSHHTGMENPTTKPTRNPLSRTTTREALSRAHTRADLENAFAMAAATTTPTNPLTPLPSHPILPSRTAEGQILVDWYTTSDPSNPQNWSLTKKSLVSLQICLYTLAVYMGSAIYTPAIGGVMASYDVGEETALLGLSLYVLAYGIGPLIFSPLSEIPRVGRNPAYMVTMGIFVILLVPSGVVESFSGLMGLRFLQGFFGSPCLATGGASLQDLFSLVKLPYVLCLWAFAATAAPALGPLIAGFSVTVEGWRWAMWELLWLAGPIFVVMLLFLPETSAANILLRRAERLRKLTGDQRLMAQSEIDQANLRPKDVVFEALVRPMQLIVVSWNISVESWDGSLMIEQMDPAIGFTAGYVALCYGIYYSFFEAFPLVYIDRYGFNLGQMGLTFLSIIVGVVLSIAIYYAYLYKIVEPEIRTFGLGAPERRLLPAIPASLLMPVGLFIFGWTGSVGHVHWIVSVIGIGTFTMGVFVLMQCIFVYLPLVYPQYAASLFAGNDFARSTLAFAAVMFSRPMYIGMGVGPATSLLGGLTAACVGGILVLYLYGDRLRARSKFSAK</sequence>
<evidence type="ECO:0000259" key="7">
    <source>
        <dbReference type="PROSITE" id="PS50850"/>
    </source>
</evidence>
<feature type="region of interest" description="Disordered" evidence="5">
    <location>
        <begin position="33"/>
        <end position="138"/>
    </location>
</feature>
<dbReference type="Proteomes" id="UP000269276">
    <property type="component" value="Unassembled WGS sequence"/>
</dbReference>
<dbReference type="InterPro" id="IPR011701">
    <property type="entry name" value="MFS"/>
</dbReference>
<evidence type="ECO:0000256" key="1">
    <source>
        <dbReference type="ARBA" id="ARBA00004141"/>
    </source>
</evidence>
<dbReference type="SUPFAM" id="SSF103473">
    <property type="entry name" value="MFS general substrate transporter"/>
    <property type="match status" value="1"/>
</dbReference>
<feature type="compositionally biased region" description="Polar residues" evidence="5">
    <location>
        <begin position="46"/>
        <end position="59"/>
    </location>
</feature>
<keyword evidence="4 6" id="KW-0472">Membrane</keyword>
<feature type="transmembrane region" description="Helical" evidence="6">
    <location>
        <begin position="537"/>
        <end position="557"/>
    </location>
</feature>
<feature type="transmembrane region" description="Helical" evidence="6">
    <location>
        <begin position="635"/>
        <end position="654"/>
    </location>
</feature>
<evidence type="ECO:0000256" key="3">
    <source>
        <dbReference type="ARBA" id="ARBA00022989"/>
    </source>
</evidence>
<feature type="compositionally biased region" description="Polar residues" evidence="5">
    <location>
        <begin position="107"/>
        <end position="132"/>
    </location>
</feature>
<name>A0A3M7DZS1_HORWE</name>
<organism evidence="8 9">
    <name type="scientific">Hortaea werneckii</name>
    <name type="common">Black yeast</name>
    <name type="synonym">Cladosporium werneckii</name>
    <dbReference type="NCBI Taxonomy" id="91943"/>
    <lineage>
        <taxon>Eukaryota</taxon>
        <taxon>Fungi</taxon>
        <taxon>Dikarya</taxon>
        <taxon>Ascomycota</taxon>
        <taxon>Pezizomycotina</taxon>
        <taxon>Dothideomycetes</taxon>
        <taxon>Dothideomycetidae</taxon>
        <taxon>Mycosphaerellales</taxon>
        <taxon>Teratosphaeriaceae</taxon>
        <taxon>Hortaea</taxon>
    </lineage>
</organism>
<keyword evidence="2 6" id="KW-0812">Transmembrane</keyword>
<dbReference type="PROSITE" id="PS50850">
    <property type="entry name" value="MFS"/>
    <property type="match status" value="1"/>
</dbReference>
<protein>
    <recommendedName>
        <fullName evidence="7">Major facilitator superfamily (MFS) profile domain-containing protein</fullName>
    </recommendedName>
</protein>
<feature type="transmembrane region" description="Helical" evidence="6">
    <location>
        <begin position="210"/>
        <end position="235"/>
    </location>
</feature>
<evidence type="ECO:0000256" key="5">
    <source>
        <dbReference type="SAM" id="MobiDB-lite"/>
    </source>
</evidence>
<accession>A0A3M7DZS1</accession>
<feature type="transmembrane region" description="Helical" evidence="6">
    <location>
        <begin position="332"/>
        <end position="355"/>
    </location>
</feature>
<gene>
    <name evidence="8" type="ORF">D0863_06292</name>
</gene>
<evidence type="ECO:0000313" key="8">
    <source>
        <dbReference type="EMBL" id="RMY69663.1"/>
    </source>
</evidence>
<evidence type="ECO:0000256" key="6">
    <source>
        <dbReference type="SAM" id="Phobius"/>
    </source>
</evidence>
<proteinExistence type="predicted"/>
<dbReference type="GO" id="GO:0005886">
    <property type="term" value="C:plasma membrane"/>
    <property type="evidence" value="ECO:0007669"/>
    <property type="project" value="TreeGrafter"/>
</dbReference>
<dbReference type="AlphaFoldDB" id="A0A3M7DZS1"/>
<reference evidence="8 9" key="1">
    <citation type="journal article" date="2018" name="BMC Genomics">
        <title>Genomic evidence for intraspecific hybridization in a clonal and extremely halotolerant yeast.</title>
        <authorList>
            <person name="Gostincar C."/>
            <person name="Stajich J.E."/>
            <person name="Zupancic J."/>
            <person name="Zalar P."/>
            <person name="Gunde-Cimerman N."/>
        </authorList>
    </citation>
    <scope>NUCLEOTIDE SEQUENCE [LARGE SCALE GENOMIC DNA]</scope>
    <source>
        <strain evidence="8 9">EXF-2682</strain>
    </source>
</reference>
<feature type="transmembrane region" description="Helical" evidence="6">
    <location>
        <begin position="241"/>
        <end position="260"/>
    </location>
</feature>
<feature type="transmembrane region" description="Helical" evidence="6">
    <location>
        <begin position="303"/>
        <end position="320"/>
    </location>
</feature>
<dbReference type="CDD" id="cd17323">
    <property type="entry name" value="MFS_Tpo1_MDR_like"/>
    <property type="match status" value="1"/>
</dbReference>
<feature type="transmembrane region" description="Helical" evidence="6">
    <location>
        <begin position="497"/>
        <end position="516"/>
    </location>
</feature>
<comment type="caution">
    <text evidence="8">The sequence shown here is derived from an EMBL/GenBank/DDBJ whole genome shotgun (WGS) entry which is preliminary data.</text>
</comment>
<evidence type="ECO:0000313" key="9">
    <source>
        <dbReference type="Proteomes" id="UP000269276"/>
    </source>
</evidence>
<evidence type="ECO:0000256" key="2">
    <source>
        <dbReference type="ARBA" id="ARBA00022692"/>
    </source>
</evidence>
<feature type="transmembrane region" description="Helical" evidence="6">
    <location>
        <begin position="563"/>
        <end position="590"/>
    </location>
</feature>
<dbReference type="InterPro" id="IPR036259">
    <property type="entry name" value="MFS_trans_sf"/>
</dbReference>